<dbReference type="SUPFAM" id="SSF46689">
    <property type="entry name" value="Homeodomain-like"/>
    <property type="match status" value="2"/>
</dbReference>
<keyword evidence="1" id="KW-0805">Transcription regulation</keyword>
<dbReference type="EMBL" id="JAJAQC010000010">
    <property type="protein sequence ID" value="MDA0564371.1"/>
    <property type="molecule type" value="Genomic_DNA"/>
</dbReference>
<evidence type="ECO:0000313" key="6">
    <source>
        <dbReference type="Proteomes" id="UP001140076"/>
    </source>
</evidence>
<dbReference type="InterPro" id="IPR018062">
    <property type="entry name" value="HTH_AraC-typ_CS"/>
</dbReference>
<evidence type="ECO:0000256" key="2">
    <source>
        <dbReference type="ARBA" id="ARBA00023125"/>
    </source>
</evidence>
<dbReference type="Gene3D" id="3.40.50.880">
    <property type="match status" value="1"/>
</dbReference>
<dbReference type="InterPro" id="IPR018060">
    <property type="entry name" value="HTH_AraC"/>
</dbReference>
<dbReference type="InterPro" id="IPR002818">
    <property type="entry name" value="DJ-1/PfpI"/>
</dbReference>
<protein>
    <submittedName>
        <fullName evidence="5">DJ-1/PfpI family protein</fullName>
    </submittedName>
</protein>
<comment type="caution">
    <text evidence="5">The sequence shown here is derived from an EMBL/GenBank/DDBJ whole genome shotgun (WGS) entry which is preliminary data.</text>
</comment>
<keyword evidence="3" id="KW-0804">Transcription</keyword>
<proteinExistence type="predicted"/>
<dbReference type="GO" id="GO:0043565">
    <property type="term" value="F:sequence-specific DNA binding"/>
    <property type="evidence" value="ECO:0007669"/>
    <property type="project" value="InterPro"/>
</dbReference>
<evidence type="ECO:0000313" key="5">
    <source>
        <dbReference type="EMBL" id="MDA0564371.1"/>
    </source>
</evidence>
<dbReference type="SUPFAM" id="SSF52317">
    <property type="entry name" value="Class I glutamine amidotransferase-like"/>
    <property type="match status" value="1"/>
</dbReference>
<dbReference type="GO" id="GO:0003700">
    <property type="term" value="F:DNA-binding transcription factor activity"/>
    <property type="evidence" value="ECO:0007669"/>
    <property type="project" value="InterPro"/>
</dbReference>
<dbReference type="PROSITE" id="PS01124">
    <property type="entry name" value="HTH_ARAC_FAMILY_2"/>
    <property type="match status" value="1"/>
</dbReference>
<dbReference type="Pfam" id="PF12833">
    <property type="entry name" value="HTH_18"/>
    <property type="match status" value="1"/>
</dbReference>
<keyword evidence="6" id="KW-1185">Reference proteome</keyword>
<feature type="domain" description="HTH araC/xylS-type" evidence="4">
    <location>
        <begin position="219"/>
        <end position="317"/>
    </location>
</feature>
<keyword evidence="2" id="KW-0238">DNA-binding</keyword>
<dbReference type="CDD" id="cd03137">
    <property type="entry name" value="GATase1_AraC_1"/>
    <property type="match status" value="1"/>
</dbReference>
<evidence type="ECO:0000256" key="3">
    <source>
        <dbReference type="ARBA" id="ARBA00023163"/>
    </source>
</evidence>
<dbReference type="AlphaFoldDB" id="A0A9X3SMM5"/>
<evidence type="ECO:0000259" key="4">
    <source>
        <dbReference type="PROSITE" id="PS01124"/>
    </source>
</evidence>
<dbReference type="PANTHER" id="PTHR43130">
    <property type="entry name" value="ARAC-FAMILY TRANSCRIPTIONAL REGULATOR"/>
    <property type="match status" value="1"/>
</dbReference>
<dbReference type="PROSITE" id="PS00041">
    <property type="entry name" value="HTH_ARAC_FAMILY_1"/>
    <property type="match status" value="1"/>
</dbReference>
<evidence type="ECO:0000256" key="1">
    <source>
        <dbReference type="ARBA" id="ARBA00023015"/>
    </source>
</evidence>
<sequence>MRARPVVVVGYDDAELLDIACITTSLETANRISRTATPYRISLASPGGRPVVCPPGLVLNAHLPLGSVVGPLDTLIVSGGWGHRRAAADPVLTGHVRRLARESRRVASVCTGASVLAAAGLLDGRRATTHWRFAPELAADHPGVAVDADPIYIRDGNVATSAGVTSALDLMIAFIEEDHGPQLGRQVARALVTYLQRPGNQAQISMFTAPAPAGPDVVRRVTEHVAADIAGDLGTEALAAVAGVSARHLTRLFLSHLGQPPGRYVRRARAEAAAHLLATTALPIGRVAARCGFGSAEALRHAFVERYGTTPSRHRATGSRAAS</sequence>
<dbReference type="InterPro" id="IPR009057">
    <property type="entry name" value="Homeodomain-like_sf"/>
</dbReference>
<dbReference type="Proteomes" id="UP001140076">
    <property type="component" value="Unassembled WGS sequence"/>
</dbReference>
<dbReference type="Pfam" id="PF01965">
    <property type="entry name" value="DJ-1_PfpI"/>
    <property type="match status" value="1"/>
</dbReference>
<dbReference type="RefSeq" id="WP_270071654.1">
    <property type="nucleotide sequence ID" value="NZ_JAJAQC010000010.1"/>
</dbReference>
<name>A0A9X3SMM5_9ACTN</name>
<dbReference type="Gene3D" id="1.10.10.60">
    <property type="entry name" value="Homeodomain-like"/>
    <property type="match status" value="1"/>
</dbReference>
<reference evidence="5" key="1">
    <citation type="submission" date="2021-10" db="EMBL/GenBank/DDBJ databases">
        <title>Streptomonospora sp. nov., isolated from mangrove soil.</title>
        <authorList>
            <person name="Chen X."/>
            <person name="Ge X."/>
            <person name="Liu W."/>
        </authorList>
    </citation>
    <scope>NUCLEOTIDE SEQUENCE</scope>
    <source>
        <strain evidence="5">S1-112</strain>
    </source>
</reference>
<gene>
    <name evidence="5" type="ORF">LG943_08530</name>
</gene>
<dbReference type="InterPro" id="IPR029062">
    <property type="entry name" value="Class_I_gatase-like"/>
</dbReference>
<dbReference type="PANTHER" id="PTHR43130:SF3">
    <property type="entry name" value="HTH-TYPE TRANSCRIPTIONAL REGULATOR RV1931C"/>
    <property type="match status" value="1"/>
</dbReference>
<organism evidence="5 6">
    <name type="scientific">Streptomonospora mangrovi</name>
    <dbReference type="NCBI Taxonomy" id="2883123"/>
    <lineage>
        <taxon>Bacteria</taxon>
        <taxon>Bacillati</taxon>
        <taxon>Actinomycetota</taxon>
        <taxon>Actinomycetes</taxon>
        <taxon>Streptosporangiales</taxon>
        <taxon>Nocardiopsidaceae</taxon>
        <taxon>Streptomonospora</taxon>
    </lineage>
</organism>
<dbReference type="SMART" id="SM00342">
    <property type="entry name" value="HTH_ARAC"/>
    <property type="match status" value="1"/>
</dbReference>
<dbReference type="InterPro" id="IPR052158">
    <property type="entry name" value="INH-QAR"/>
</dbReference>
<accession>A0A9X3SMM5</accession>